<dbReference type="SUPFAM" id="SSF103473">
    <property type="entry name" value="MFS general substrate transporter"/>
    <property type="match status" value="1"/>
</dbReference>
<dbReference type="AlphaFoldDB" id="A0A6J5EVL8"/>
<feature type="transmembrane region" description="Helical" evidence="8">
    <location>
        <begin position="183"/>
        <end position="203"/>
    </location>
</feature>
<comment type="similarity">
    <text evidence="7">Belongs to the major facilitator superfamily. Phthalate permease family.</text>
</comment>
<evidence type="ECO:0000313" key="10">
    <source>
        <dbReference type="EMBL" id="CAB3769246.1"/>
    </source>
</evidence>
<keyword evidence="4 8" id="KW-0812">Transmembrane</keyword>
<organism evidence="10 11">
    <name type="scientific">Paraburkholderia humisilvae</name>
    <dbReference type="NCBI Taxonomy" id="627669"/>
    <lineage>
        <taxon>Bacteria</taxon>
        <taxon>Pseudomonadati</taxon>
        <taxon>Pseudomonadota</taxon>
        <taxon>Betaproteobacteria</taxon>
        <taxon>Burkholderiales</taxon>
        <taxon>Burkholderiaceae</taxon>
        <taxon>Paraburkholderia</taxon>
    </lineage>
</organism>
<evidence type="ECO:0000259" key="9">
    <source>
        <dbReference type="PROSITE" id="PS50850"/>
    </source>
</evidence>
<keyword evidence="2" id="KW-0813">Transport</keyword>
<evidence type="ECO:0000256" key="3">
    <source>
        <dbReference type="ARBA" id="ARBA00022475"/>
    </source>
</evidence>
<dbReference type="GO" id="GO:0005886">
    <property type="term" value="C:plasma membrane"/>
    <property type="evidence" value="ECO:0007669"/>
    <property type="project" value="UniProtKB-SubCell"/>
</dbReference>
<dbReference type="NCBIfam" id="TIGR00893">
    <property type="entry name" value="2A0114"/>
    <property type="match status" value="1"/>
</dbReference>
<reference evidence="10 11" key="1">
    <citation type="submission" date="2020-04" db="EMBL/GenBank/DDBJ databases">
        <authorList>
            <person name="De Canck E."/>
        </authorList>
    </citation>
    <scope>NUCLEOTIDE SEQUENCE [LARGE SCALE GENOMIC DNA]</scope>
    <source>
        <strain evidence="10 11">LMG 29542</strain>
    </source>
</reference>
<gene>
    <name evidence="10" type="primary">gudP</name>
    <name evidence="10" type="ORF">LMG29542_06070</name>
</gene>
<keyword evidence="5 8" id="KW-1133">Transmembrane helix</keyword>
<evidence type="ECO:0000256" key="2">
    <source>
        <dbReference type="ARBA" id="ARBA00022448"/>
    </source>
</evidence>
<feature type="transmembrane region" description="Helical" evidence="8">
    <location>
        <begin position="117"/>
        <end position="136"/>
    </location>
</feature>
<protein>
    <submittedName>
        <fullName evidence="10">Putative glucarate transporter</fullName>
    </submittedName>
</protein>
<dbReference type="GO" id="GO:0022857">
    <property type="term" value="F:transmembrane transporter activity"/>
    <property type="evidence" value="ECO:0007669"/>
    <property type="project" value="InterPro"/>
</dbReference>
<feature type="transmembrane region" description="Helical" evidence="8">
    <location>
        <begin position="209"/>
        <end position="232"/>
    </location>
</feature>
<dbReference type="InterPro" id="IPR050382">
    <property type="entry name" value="MFS_Na/Anion_cotransporter"/>
</dbReference>
<dbReference type="CDD" id="cd17319">
    <property type="entry name" value="MFS_ExuT_GudP_like"/>
    <property type="match status" value="1"/>
</dbReference>
<dbReference type="Pfam" id="PF07690">
    <property type="entry name" value="MFS_1"/>
    <property type="match status" value="1"/>
</dbReference>
<dbReference type="InterPro" id="IPR000849">
    <property type="entry name" value="Sugar_P_transporter"/>
</dbReference>
<dbReference type="Gene3D" id="1.20.1250.20">
    <property type="entry name" value="MFS general substrate transporter like domains"/>
    <property type="match status" value="2"/>
</dbReference>
<comment type="subcellular location">
    <subcellularLocation>
        <location evidence="1">Cell membrane</location>
        <topology evidence="1">Multi-pass membrane protein</topology>
    </subcellularLocation>
</comment>
<dbReference type="PIRSF" id="PIRSF002808">
    <property type="entry name" value="Hexose_phosphate_transp"/>
    <property type="match status" value="1"/>
</dbReference>
<feature type="transmembrane region" description="Helical" evidence="8">
    <location>
        <begin position="423"/>
        <end position="446"/>
    </location>
</feature>
<sequence>MEHIDQARRSSTDTPAGHSLEAPAAIAGLNGGPAVSAAARDARRSHVRWFILFMLFFITTINYADRASLSIAGSAMQHTLGLTPVAMGYIFSAFAWAYVLGQLPGGRLLDRFGTKRVYAFSLLAWSIFTLSQGLVVGLAAGAAVTVMFVLRFAMGLAEAPAFPGNSRLTSSWFPRAERGTAAAIFNAAQYFAAVLFTPIMGWIVHRFGWPYVFVAMGVLGILMTGVWLKTVYAPKDHPRVSRAELSYIEEGGALVDLETRERDSASGAAQANQPAKVPMGASIREMLASRMLLGIFIAQYCINALTYFFLTWFPIYLVQQRHMSILKAGFVASIPAVCGFLGGVLGGVISDALLKRGHSASFARKTPIVLGMLLSTCMIACNYVNSEFLVVAIMAAAFFGKGIGALGWAVVSDTAPLEAGGVCASLFNAFGNVAGITTPIVIGYLVQGSGSFNSALVFIGANAVVAVLCYLFVVGDIKRMVLTRSVASR</sequence>
<feature type="domain" description="Major facilitator superfamily (MFS) profile" evidence="9">
    <location>
        <begin position="51"/>
        <end position="478"/>
    </location>
</feature>
<feature type="transmembrane region" description="Helical" evidence="8">
    <location>
        <begin position="452"/>
        <end position="474"/>
    </location>
</feature>
<dbReference type="PANTHER" id="PTHR11662">
    <property type="entry name" value="SOLUTE CARRIER FAMILY 17"/>
    <property type="match status" value="1"/>
</dbReference>
<evidence type="ECO:0000256" key="7">
    <source>
        <dbReference type="ARBA" id="ARBA00038514"/>
    </source>
</evidence>
<feature type="transmembrane region" description="Helical" evidence="8">
    <location>
        <begin position="330"/>
        <end position="354"/>
    </location>
</feature>
<keyword evidence="6 8" id="KW-0472">Membrane</keyword>
<dbReference type="InterPro" id="IPR011701">
    <property type="entry name" value="MFS"/>
</dbReference>
<dbReference type="InterPro" id="IPR020846">
    <property type="entry name" value="MFS_dom"/>
</dbReference>
<evidence type="ECO:0000256" key="6">
    <source>
        <dbReference type="ARBA" id="ARBA00023136"/>
    </source>
</evidence>
<dbReference type="PROSITE" id="PS50850">
    <property type="entry name" value="MFS"/>
    <property type="match status" value="1"/>
</dbReference>
<keyword evidence="11" id="KW-1185">Reference proteome</keyword>
<evidence type="ECO:0000256" key="4">
    <source>
        <dbReference type="ARBA" id="ARBA00022692"/>
    </source>
</evidence>
<accession>A0A6J5EVL8</accession>
<proteinExistence type="inferred from homology"/>
<dbReference type="FunFam" id="1.20.1250.20:FF:000010">
    <property type="entry name" value="Probable glucarate transporter"/>
    <property type="match status" value="1"/>
</dbReference>
<dbReference type="EMBL" id="CADIKH010000040">
    <property type="protein sequence ID" value="CAB3769246.1"/>
    <property type="molecule type" value="Genomic_DNA"/>
</dbReference>
<feature type="transmembrane region" description="Helical" evidence="8">
    <location>
        <begin position="366"/>
        <end position="385"/>
    </location>
</feature>
<evidence type="ECO:0000256" key="5">
    <source>
        <dbReference type="ARBA" id="ARBA00022989"/>
    </source>
</evidence>
<evidence type="ECO:0000313" key="11">
    <source>
        <dbReference type="Proteomes" id="UP000494363"/>
    </source>
</evidence>
<feature type="transmembrane region" description="Helical" evidence="8">
    <location>
        <begin position="84"/>
        <end position="105"/>
    </location>
</feature>
<keyword evidence="3" id="KW-1003">Cell membrane</keyword>
<dbReference type="PANTHER" id="PTHR11662:SF399">
    <property type="entry name" value="FI19708P1-RELATED"/>
    <property type="match status" value="1"/>
</dbReference>
<name>A0A6J5EVL8_9BURK</name>
<dbReference type="Proteomes" id="UP000494363">
    <property type="component" value="Unassembled WGS sequence"/>
</dbReference>
<feature type="transmembrane region" description="Helical" evidence="8">
    <location>
        <begin position="47"/>
        <end position="64"/>
    </location>
</feature>
<evidence type="ECO:0000256" key="1">
    <source>
        <dbReference type="ARBA" id="ARBA00004651"/>
    </source>
</evidence>
<evidence type="ECO:0000256" key="8">
    <source>
        <dbReference type="SAM" id="Phobius"/>
    </source>
</evidence>
<dbReference type="InterPro" id="IPR036259">
    <property type="entry name" value="MFS_trans_sf"/>
</dbReference>
<feature type="transmembrane region" description="Helical" evidence="8">
    <location>
        <begin position="291"/>
        <end position="310"/>
    </location>
</feature>
<feature type="transmembrane region" description="Helical" evidence="8">
    <location>
        <begin position="391"/>
        <end position="411"/>
    </location>
</feature>